<dbReference type="AlphaFoldDB" id="A0A7L9RUE1"/>
<evidence type="ECO:0000313" key="1">
    <source>
        <dbReference type="EMBL" id="QOL20240.1"/>
    </source>
</evidence>
<accession>A0A7L9RUE1</accession>
<keyword evidence="2" id="KW-1185">Reference proteome</keyword>
<sequence length="457" mass="49826">MKTQEILLITTIALMLQGCGSSEDDTEISAALFYQDIKPENRWEERGKIQKHLGDYLFSDYKFNSETVSEGTLSRPAKNLVKKIWSQLERVGFSGYDPMILESNSVKIKYEWHSPPPGSAASELFEHPSLFTALPFHTKFVVTLMYDWIGIRYLILHQKTDAMFHLNLRLALNGLKANGTILGKYNSDEGYVRESKEWYDKGNAIIVDALKADPFFKQFFEAPAAPTDSSGSTSALSALKGRSGVNATQFTVNGVAGSQIDFGLPVYVQLKGSVDQDKSTTGTTGLVAYKLGNSVLGVVQSYANSGAGFSADSRHLESSIVAAHSFEAFFVEGQFGSVSATDFNFKDWSGVRSQVRLGIDTPFGAPFIQLTHRNFGHTSDTAGYVGLEIANTEFKADTYSFSTSLLTKVGHHSVHGATGSVDWTAALNLNSGVAFTTNLTLGSALESKAAFNLSLDR</sequence>
<dbReference type="PROSITE" id="PS51257">
    <property type="entry name" value="PROKAR_LIPOPROTEIN"/>
    <property type="match status" value="1"/>
</dbReference>
<protein>
    <submittedName>
        <fullName evidence="1">Uncharacterized protein</fullName>
    </submittedName>
</protein>
<organism evidence="1 2">
    <name type="scientific">Candidatus Bodocaedibacter vickermanii</name>
    <dbReference type="NCBI Taxonomy" id="2741701"/>
    <lineage>
        <taxon>Bacteria</taxon>
        <taxon>Pseudomonadati</taxon>
        <taxon>Pseudomonadota</taxon>
        <taxon>Alphaproteobacteria</taxon>
        <taxon>Holosporales</taxon>
        <taxon>Candidatus Paracaedibacteraceae</taxon>
        <taxon>Candidatus Bodocaedibacter</taxon>
    </lineage>
</organism>
<proteinExistence type="predicted"/>
<dbReference type="KEGG" id="pbal:CPBP_01023"/>
<evidence type="ECO:0000313" key="2">
    <source>
        <dbReference type="Proteomes" id="UP000594001"/>
    </source>
</evidence>
<reference evidence="1 2" key="1">
    <citation type="submission" date="2020-06" db="EMBL/GenBank/DDBJ databases">
        <title>The endosymbiont of the kinetoplastid Bodo saltans is a Paracaedibacter-like alpha-proteobacterium possessing a putative toxin-antitoxin system.</title>
        <authorList>
            <person name="Midha S."/>
            <person name="Rigden D.J."/>
            <person name="Siozios S."/>
            <person name="Hurst G.D.D."/>
            <person name="Jackson A.P."/>
        </authorList>
    </citation>
    <scope>NUCLEOTIDE SEQUENCE [LARGE SCALE GENOMIC DNA]</scope>
    <source>
        <strain evidence="1">Lake Konstanz</strain>
    </source>
</reference>
<dbReference type="EMBL" id="CP054719">
    <property type="protein sequence ID" value="QOL20240.1"/>
    <property type="molecule type" value="Genomic_DNA"/>
</dbReference>
<gene>
    <name evidence="1" type="ORF">CPBP_01023</name>
</gene>
<name>A0A7L9RUE1_9PROT</name>
<dbReference type="RefSeq" id="WP_350331793.1">
    <property type="nucleotide sequence ID" value="NZ_CP054719.1"/>
</dbReference>
<dbReference type="Proteomes" id="UP000594001">
    <property type="component" value="Chromosome"/>
</dbReference>